<gene>
    <name evidence="2" type="ORF">DNX69_15220</name>
</gene>
<feature type="domain" description="Phasin" evidence="1">
    <location>
        <begin position="50"/>
        <end position="103"/>
    </location>
</feature>
<dbReference type="InterPro" id="IPR018968">
    <property type="entry name" value="Phasin"/>
</dbReference>
<evidence type="ECO:0000313" key="2">
    <source>
        <dbReference type="EMBL" id="PZA11555.1"/>
    </source>
</evidence>
<sequence>MAEKNSSDVILNMMTKNLDQARGAMTNYLEFISKSMSVVPMGQSSQANALKGYVDRNVQATFDFSQQLLHAKDFQDVVRIQTEFLQTQFRVLTDQAKDVVEMTHPTVIVPSDG</sequence>
<dbReference type="Proteomes" id="UP000248134">
    <property type="component" value="Unassembled WGS sequence"/>
</dbReference>
<dbReference type="Pfam" id="PF09361">
    <property type="entry name" value="Phasin_2"/>
    <property type="match status" value="1"/>
</dbReference>
<name>A0A323UFC1_RHOPL</name>
<dbReference type="EMBL" id="QKQS01000023">
    <property type="protein sequence ID" value="PZA11555.1"/>
    <property type="molecule type" value="Genomic_DNA"/>
</dbReference>
<dbReference type="OrthoDB" id="7856369at2"/>
<protein>
    <submittedName>
        <fullName evidence="2">Phasin</fullName>
    </submittedName>
</protein>
<accession>A0A323UFC1</accession>
<evidence type="ECO:0000313" key="3">
    <source>
        <dbReference type="Proteomes" id="UP000248134"/>
    </source>
</evidence>
<proteinExistence type="predicted"/>
<comment type="caution">
    <text evidence="2">The sequence shown here is derived from an EMBL/GenBank/DDBJ whole genome shotgun (WGS) entry which is preliminary data.</text>
</comment>
<organism evidence="2 3">
    <name type="scientific">Rhodopseudomonas palustris</name>
    <dbReference type="NCBI Taxonomy" id="1076"/>
    <lineage>
        <taxon>Bacteria</taxon>
        <taxon>Pseudomonadati</taxon>
        <taxon>Pseudomonadota</taxon>
        <taxon>Alphaproteobacteria</taxon>
        <taxon>Hyphomicrobiales</taxon>
        <taxon>Nitrobacteraceae</taxon>
        <taxon>Rhodopseudomonas</taxon>
    </lineage>
</organism>
<dbReference type="AlphaFoldDB" id="A0A323UFC1"/>
<dbReference type="RefSeq" id="WP_110787641.1">
    <property type="nucleotide sequence ID" value="NZ_QKQS01000023.1"/>
</dbReference>
<reference evidence="2 3" key="1">
    <citation type="submission" date="2018-06" db="EMBL/GenBank/DDBJ databases">
        <title>Draft Whole-Genome Sequence of the purple photosynthetic bacterium Rhodospeudomonas palustris XCP.</title>
        <authorList>
            <person name="Rayyan A."/>
            <person name="Meyer T.E."/>
            <person name="Kyndt J.A."/>
        </authorList>
    </citation>
    <scope>NUCLEOTIDE SEQUENCE [LARGE SCALE GENOMIC DNA]</scope>
    <source>
        <strain evidence="2 3">XCP</strain>
    </source>
</reference>
<evidence type="ECO:0000259" key="1">
    <source>
        <dbReference type="Pfam" id="PF09361"/>
    </source>
</evidence>